<evidence type="ECO:0000256" key="2">
    <source>
        <dbReference type="ARBA" id="ARBA00005695"/>
    </source>
</evidence>
<dbReference type="Proteomes" id="UP000190023">
    <property type="component" value="Unassembled WGS sequence"/>
</dbReference>
<sequence>MTNTMKKAILSVAVSSALTFLTTQSVLAATVPAGTALATEQILRLNNGSNPASLDPQKVEGVPEGVIARQLFETLVVSDETGRILPGAAIKWEHSSDFKTWTFYLRPEAKWSNGDPVLAEDFVFAFQRLADPKTASPYSSYLHYLKLANAEDVIAGKKSLTELGVKALNDHTLELSLSEGVPYADKLTEHYVLSPVNKKVVEKYGEKWTEINNIVGNGAFKITKFIVNEKIELVPNVHYWDNANTVLTNVILYPIESENTDVQRYRAGDLDATNNGLPVELFAKLKKELPNEVYTPPLLCTYIYEINNQKAPFNDVRIRQALSMAMERDIITDKVLAQGQRPSYSFTPTYISGGEKIQAPEWTNLSQAERNQKAVALLKEAGFDKQNPLNFTLLYNTSDNHKKIAIAASSMWKKNLSGAVNVKLENQEWKTYLDSRHQGHYQVARAAWCADYNEATTFLNYFLSTSSNNTSFYKSKAFDDLVAQAFQVESDEQRAEIYAKAEKQLAEDVPFVPVYYYVGPRLVKPYVKGFAINHPAGNYYLKDVYLVKP</sequence>
<dbReference type="Gene3D" id="3.90.76.10">
    <property type="entry name" value="Dipeptide-binding Protein, Domain 1"/>
    <property type="match status" value="1"/>
</dbReference>
<dbReference type="Pfam" id="PF00496">
    <property type="entry name" value="SBP_bac_5"/>
    <property type="match status" value="1"/>
</dbReference>
<accession>A0A1T0B790</accession>
<dbReference type="GO" id="GO:0043190">
    <property type="term" value="C:ATP-binding cassette (ABC) transporter complex"/>
    <property type="evidence" value="ECO:0007669"/>
    <property type="project" value="InterPro"/>
</dbReference>
<dbReference type="GO" id="GO:0015833">
    <property type="term" value="P:peptide transport"/>
    <property type="evidence" value="ECO:0007669"/>
    <property type="project" value="TreeGrafter"/>
</dbReference>
<keyword evidence="4 5" id="KW-0732">Signal</keyword>
<feature type="domain" description="Solute-binding protein family 5" evidence="6">
    <location>
        <begin position="85"/>
        <end position="469"/>
    </location>
</feature>
<keyword evidence="3" id="KW-0813">Transport</keyword>
<protein>
    <submittedName>
        <fullName evidence="7">Oligopeptide ABC transporter substrate-binding protein OppA</fullName>
    </submittedName>
</protein>
<dbReference type="FunFam" id="3.10.105.10:FF:000001">
    <property type="entry name" value="Oligopeptide ABC transporter, oligopeptide-binding protein"/>
    <property type="match status" value="1"/>
</dbReference>
<dbReference type="InterPro" id="IPR030678">
    <property type="entry name" value="Peptide/Ni-bd"/>
</dbReference>
<dbReference type="GO" id="GO:0030288">
    <property type="term" value="C:outer membrane-bounded periplasmic space"/>
    <property type="evidence" value="ECO:0007669"/>
    <property type="project" value="TreeGrafter"/>
</dbReference>
<feature type="chain" id="PRO_5013272809" evidence="5">
    <location>
        <begin position="29"/>
        <end position="549"/>
    </location>
</feature>
<dbReference type="PANTHER" id="PTHR30290">
    <property type="entry name" value="PERIPLASMIC BINDING COMPONENT OF ABC TRANSPORTER"/>
    <property type="match status" value="1"/>
</dbReference>
<dbReference type="EMBL" id="MUYB01000012">
    <property type="protein sequence ID" value="OOS05886.1"/>
    <property type="molecule type" value="Genomic_DNA"/>
</dbReference>
<proteinExistence type="inferred from homology"/>
<gene>
    <name evidence="7" type="ORF">B0188_03680</name>
</gene>
<name>A0A1T0B790_9PAST</name>
<dbReference type="InterPro" id="IPR039424">
    <property type="entry name" value="SBP_5"/>
</dbReference>
<dbReference type="Gene3D" id="3.40.190.10">
    <property type="entry name" value="Periplasmic binding protein-like II"/>
    <property type="match status" value="1"/>
</dbReference>
<reference evidence="7 8" key="1">
    <citation type="submission" date="2017-02" db="EMBL/GenBank/DDBJ databases">
        <title>Draft genome sequence of Haemophilus felis CCUG 31170 type strain.</title>
        <authorList>
            <person name="Engstrom-Jakobsson H."/>
            <person name="Salva-Serra F."/>
            <person name="Thorell K."/>
            <person name="Gonzales-Siles L."/>
            <person name="Karlsson R."/>
            <person name="Boulund F."/>
            <person name="Engstrand L."/>
            <person name="Kristiansson E."/>
            <person name="Moore E."/>
        </authorList>
    </citation>
    <scope>NUCLEOTIDE SEQUENCE [LARGE SCALE GENOMIC DNA]</scope>
    <source>
        <strain evidence="7 8">CCUG 31170</strain>
    </source>
</reference>
<dbReference type="Gene3D" id="3.10.105.10">
    <property type="entry name" value="Dipeptide-binding Protein, Domain 3"/>
    <property type="match status" value="1"/>
</dbReference>
<dbReference type="PANTHER" id="PTHR30290:SF10">
    <property type="entry name" value="PERIPLASMIC OLIGOPEPTIDE-BINDING PROTEIN-RELATED"/>
    <property type="match status" value="1"/>
</dbReference>
<comment type="caution">
    <text evidence="7">The sequence shown here is derived from an EMBL/GenBank/DDBJ whole genome shotgun (WGS) entry which is preliminary data.</text>
</comment>
<organism evidence="7 8">
    <name type="scientific">[Haemophilus] felis</name>
    <dbReference type="NCBI Taxonomy" id="123822"/>
    <lineage>
        <taxon>Bacteria</taxon>
        <taxon>Pseudomonadati</taxon>
        <taxon>Pseudomonadota</taxon>
        <taxon>Gammaproteobacteria</taxon>
        <taxon>Pasteurellales</taxon>
        <taxon>Pasteurellaceae</taxon>
    </lineage>
</organism>
<feature type="signal peptide" evidence="5">
    <location>
        <begin position="1"/>
        <end position="28"/>
    </location>
</feature>
<dbReference type="GO" id="GO:1904680">
    <property type="term" value="F:peptide transmembrane transporter activity"/>
    <property type="evidence" value="ECO:0007669"/>
    <property type="project" value="TreeGrafter"/>
</dbReference>
<evidence type="ECO:0000256" key="1">
    <source>
        <dbReference type="ARBA" id="ARBA00004196"/>
    </source>
</evidence>
<comment type="similarity">
    <text evidence="2">Belongs to the bacterial solute-binding protein 5 family.</text>
</comment>
<evidence type="ECO:0000256" key="4">
    <source>
        <dbReference type="ARBA" id="ARBA00022729"/>
    </source>
</evidence>
<evidence type="ECO:0000313" key="7">
    <source>
        <dbReference type="EMBL" id="OOS05886.1"/>
    </source>
</evidence>
<dbReference type="InterPro" id="IPR000914">
    <property type="entry name" value="SBP_5_dom"/>
</dbReference>
<dbReference type="SUPFAM" id="SSF53850">
    <property type="entry name" value="Periplasmic binding protein-like II"/>
    <property type="match status" value="1"/>
</dbReference>
<dbReference type="FunFam" id="3.90.76.10:FF:000001">
    <property type="entry name" value="Oligopeptide ABC transporter substrate-binding protein"/>
    <property type="match status" value="1"/>
</dbReference>
<evidence type="ECO:0000259" key="6">
    <source>
        <dbReference type="Pfam" id="PF00496"/>
    </source>
</evidence>
<evidence type="ECO:0000256" key="5">
    <source>
        <dbReference type="SAM" id="SignalP"/>
    </source>
</evidence>
<dbReference type="PIRSF" id="PIRSF002741">
    <property type="entry name" value="MppA"/>
    <property type="match status" value="1"/>
</dbReference>
<dbReference type="AlphaFoldDB" id="A0A1T0B790"/>
<evidence type="ECO:0000256" key="3">
    <source>
        <dbReference type="ARBA" id="ARBA00022448"/>
    </source>
</evidence>
<comment type="subcellular location">
    <subcellularLocation>
        <location evidence="1">Cell envelope</location>
    </subcellularLocation>
</comment>
<dbReference type="CDD" id="cd08504">
    <property type="entry name" value="PBP2_OppA"/>
    <property type="match status" value="1"/>
</dbReference>
<evidence type="ECO:0000313" key="8">
    <source>
        <dbReference type="Proteomes" id="UP000190023"/>
    </source>
</evidence>
<dbReference type="OrthoDB" id="9801912at2"/>
<keyword evidence="8" id="KW-1185">Reference proteome</keyword>
<dbReference type="STRING" id="123822.B0188_03680"/>